<proteinExistence type="predicted"/>
<accession>A0ABU5S232</accession>
<evidence type="ECO:0008006" key="3">
    <source>
        <dbReference type="Google" id="ProtNLM"/>
    </source>
</evidence>
<reference evidence="1 2" key="1">
    <citation type="submission" date="2023-12" db="EMBL/GenBank/DDBJ databases">
        <title>Novel species of the genus Arcicella isolated from rivers.</title>
        <authorList>
            <person name="Lu H."/>
        </authorList>
    </citation>
    <scope>NUCLEOTIDE SEQUENCE [LARGE SCALE GENOMIC DNA]</scope>
    <source>
        <strain evidence="1 2">DC2W</strain>
    </source>
</reference>
<comment type="caution">
    <text evidence="1">The sequence shown here is derived from an EMBL/GenBank/DDBJ whole genome shotgun (WGS) entry which is preliminary data.</text>
</comment>
<dbReference type="RefSeq" id="WP_323327080.1">
    <property type="nucleotide sequence ID" value="NZ_JAYGIL010000005.1"/>
</dbReference>
<organism evidence="1 2">
    <name type="scientific">Arcicella gelida</name>
    <dbReference type="NCBI Taxonomy" id="2984195"/>
    <lineage>
        <taxon>Bacteria</taxon>
        <taxon>Pseudomonadati</taxon>
        <taxon>Bacteroidota</taxon>
        <taxon>Cytophagia</taxon>
        <taxon>Cytophagales</taxon>
        <taxon>Flectobacillaceae</taxon>
        <taxon>Arcicella</taxon>
    </lineage>
</organism>
<dbReference type="Proteomes" id="UP001303899">
    <property type="component" value="Unassembled WGS sequence"/>
</dbReference>
<dbReference type="EMBL" id="JAYGIL010000005">
    <property type="protein sequence ID" value="MEA5402497.1"/>
    <property type="molecule type" value="Genomic_DNA"/>
</dbReference>
<gene>
    <name evidence="1" type="ORF">VB776_06200</name>
</gene>
<evidence type="ECO:0000313" key="2">
    <source>
        <dbReference type="Proteomes" id="UP001303899"/>
    </source>
</evidence>
<evidence type="ECO:0000313" key="1">
    <source>
        <dbReference type="EMBL" id="MEA5402497.1"/>
    </source>
</evidence>
<sequence>MTEIQRHRIKFYSKENLATGYELSKAENLFENYNQEHELTLLDLFEFYNIKKYFDNQLFLVKWNGQEKQLYIKIIEQVFKKLKDRLLIIDDTTLESELNQLEYEYYDDFWSLVNNLNIYKNISEKVFAELLKKNQQQIYNILKEKRLVEKFDKAVRAFLMTYDNSAKIILSNTEEKGNVINKETYYFPKSLSLEDKEQIINDFLNTKEPNLNYVRLIKNSKDTSEFKINAKTRLKAKQKSEELSNKILKNENSWEIGISISFSKEQIEPVKYSYENTDLEVISFSEKFIDQFSDNINLFLIFKFLFCYVDQTNLIALVSKQSELSVLERVSMKSKNEYVTGFSFHRKENLASLMLFVYKQYLHRKDNSIESLINSYIDFINNKIKPHKILFQIVSTKTSYLEKIRNVAPAFEFLLKQFKFFVDEKVIDLELLQIDSSATRFSEIYSLKEKKYCYSNHELILKLKYFFFSDQSGLYYIEHFKDKYDNLYDLLTNENVKFEYFENYQKETIESLIRDNYLVVNNEKDVVLNNHILIYIIGEFHKKEVISYWNYHKNIRDEIDELIVKGLVITENTLFTKQEINYLNYYLNKKEFTNGFDLRNKYLHGTNSLSEKDHIADYYKLIKIIILTLLKIDDDIDNQNII</sequence>
<name>A0ABU5S232_9BACT</name>
<protein>
    <recommendedName>
        <fullName evidence="3">DUF4209 domain-containing protein</fullName>
    </recommendedName>
</protein>
<keyword evidence="2" id="KW-1185">Reference proteome</keyword>